<dbReference type="CDD" id="cd00829">
    <property type="entry name" value="SCP-x_thiolase"/>
    <property type="match status" value="1"/>
</dbReference>
<keyword evidence="4" id="KW-0808">Transferase</keyword>
<dbReference type="SUPFAM" id="SSF53901">
    <property type="entry name" value="Thiolase-like"/>
    <property type="match status" value="2"/>
</dbReference>
<keyword evidence="1" id="KW-0414">Isoprene biosynthesis</keyword>
<dbReference type="NCBIfam" id="NF004720">
    <property type="entry name" value="PRK06064.1"/>
    <property type="match status" value="1"/>
</dbReference>
<dbReference type="GO" id="GO:0003988">
    <property type="term" value="F:acetyl-CoA C-acyltransferase activity"/>
    <property type="evidence" value="ECO:0007669"/>
    <property type="project" value="UniProtKB-EC"/>
</dbReference>
<dbReference type="GO" id="GO:0008299">
    <property type="term" value="P:isoprenoid biosynthetic process"/>
    <property type="evidence" value="ECO:0007669"/>
    <property type="project" value="UniProtKB-KW"/>
</dbReference>
<dbReference type="Pfam" id="PF00108">
    <property type="entry name" value="Thiolase_N"/>
    <property type="match status" value="1"/>
</dbReference>
<accession>A0A7G9YL26</accession>
<reference evidence="4" key="1">
    <citation type="submission" date="2020-06" db="EMBL/GenBank/DDBJ databases">
        <title>Unique genomic features of the anaerobic methanotrophic archaea.</title>
        <authorList>
            <person name="Chadwick G.L."/>
            <person name="Skennerton C.T."/>
            <person name="Laso-Perez R."/>
            <person name="Leu A.O."/>
            <person name="Speth D.R."/>
            <person name="Yu H."/>
            <person name="Morgan-Lang C."/>
            <person name="Hatzenpichler R."/>
            <person name="Goudeau D."/>
            <person name="Malmstrom R."/>
            <person name="Brazelton W.J."/>
            <person name="Woyke T."/>
            <person name="Hallam S.J."/>
            <person name="Tyson G.W."/>
            <person name="Wegener G."/>
            <person name="Boetius A."/>
            <person name="Orphan V."/>
        </authorList>
    </citation>
    <scope>NUCLEOTIDE SEQUENCE</scope>
</reference>
<dbReference type="InterPro" id="IPR002155">
    <property type="entry name" value="Thiolase"/>
</dbReference>
<dbReference type="Pfam" id="PF22691">
    <property type="entry name" value="Thiolase_C_1"/>
    <property type="match status" value="1"/>
</dbReference>
<evidence type="ECO:0000259" key="2">
    <source>
        <dbReference type="Pfam" id="PF00108"/>
    </source>
</evidence>
<dbReference type="InterPro" id="IPR016039">
    <property type="entry name" value="Thiolase-like"/>
</dbReference>
<organism evidence="4">
    <name type="scientific">Candidatus Methanogaster sp. ANME-2c ERB4</name>
    <dbReference type="NCBI Taxonomy" id="2759911"/>
    <lineage>
        <taxon>Archaea</taxon>
        <taxon>Methanobacteriati</taxon>
        <taxon>Methanobacteriota</taxon>
        <taxon>Stenosarchaea group</taxon>
        <taxon>Methanomicrobia</taxon>
        <taxon>Methanosarcinales</taxon>
        <taxon>ANME-2 cluster</taxon>
        <taxon>Candidatus Methanogasteraceae</taxon>
        <taxon>Candidatus Methanogaster</taxon>
    </lineage>
</organism>
<dbReference type="EC" id="2.3.1.16" evidence="4"/>
<proteinExistence type="predicted"/>
<name>A0A7G9YL26_9EURY</name>
<sequence length="419" mass="44243">MPNISGYVFRYPLFVLVYTIKNLITEKIIRHNMARDVAIIGIGCTPFGEFWDRSFRDIFVEAGVAAIEDAGVQGEEIDELFVGNMSAGRFVEQEHISSLIADYAGLASLHTPSTRVEAACASGGLALRMGVLAIASGHADIVVAAGVEKMTDVSAQAATDMLTAAADREWEGFAGATFPGLYAMIARRHIHEYGTTSEQLASVAVKNHHNATMNPKAQFRNEITVKAVLRSTMIADPLHILDCSPLTDGSATVVLAPAEVARKYTDTPIYIKASAQASDTISLHDRADITTLAATVSAASRAYRMAGMTPADIDFVEVHDCFTIAEICAIEDLGFFEKGTGGTVTEEGVTAIDGDLPVNPSGGLKACGHPVGATGIKQVVEIAQQLRGEAGKRQVAGEVGMAHNVGGSGGTAVVHILTR</sequence>
<dbReference type="PANTHER" id="PTHR42870">
    <property type="entry name" value="ACETYL-COA C-ACETYLTRANSFERASE"/>
    <property type="match status" value="1"/>
</dbReference>
<evidence type="ECO:0000256" key="1">
    <source>
        <dbReference type="ARBA" id="ARBA00023229"/>
    </source>
</evidence>
<dbReference type="Gene3D" id="3.40.47.10">
    <property type="match status" value="1"/>
</dbReference>
<dbReference type="InterPro" id="IPR020616">
    <property type="entry name" value="Thiolase_N"/>
</dbReference>
<dbReference type="AlphaFoldDB" id="A0A7G9YL26"/>
<evidence type="ECO:0000259" key="3">
    <source>
        <dbReference type="Pfam" id="PF22691"/>
    </source>
</evidence>
<protein>
    <submittedName>
        <fullName evidence="4">3-ketoacyl-CoA thiolase</fullName>
        <ecNumber evidence="4">2.3.1.16</ecNumber>
    </submittedName>
</protein>
<feature type="domain" description="Thiolase C-terminal" evidence="3">
    <location>
        <begin position="275"/>
        <end position="419"/>
    </location>
</feature>
<keyword evidence="4" id="KW-0012">Acyltransferase</keyword>
<feature type="domain" description="Thiolase N-terminal" evidence="2">
    <location>
        <begin position="37"/>
        <end position="258"/>
    </location>
</feature>
<dbReference type="PIRSF" id="PIRSF000429">
    <property type="entry name" value="Ac-CoA_Ac_transf"/>
    <property type="match status" value="1"/>
</dbReference>
<dbReference type="EMBL" id="MT631359">
    <property type="protein sequence ID" value="QNO48710.1"/>
    <property type="molecule type" value="Genomic_DNA"/>
</dbReference>
<gene>
    <name evidence="4" type="primary">fadA</name>
    <name evidence="4" type="ORF">MNILOELO_00012</name>
</gene>
<dbReference type="InterPro" id="IPR055140">
    <property type="entry name" value="Thiolase_C_2"/>
</dbReference>
<dbReference type="PANTHER" id="PTHR42870:SF6">
    <property type="entry name" value="ACETYL-COA C-ACYLTRANSFERASE"/>
    <property type="match status" value="1"/>
</dbReference>
<evidence type="ECO:0000313" key="4">
    <source>
        <dbReference type="EMBL" id="QNO48710.1"/>
    </source>
</evidence>